<feature type="signal peptide" evidence="1">
    <location>
        <begin position="1"/>
        <end position="18"/>
    </location>
</feature>
<organism evidence="3 4">
    <name type="scientific">Pedobacter frigoris</name>
    <dbReference type="NCBI Taxonomy" id="2571272"/>
    <lineage>
        <taxon>Bacteria</taxon>
        <taxon>Pseudomonadati</taxon>
        <taxon>Bacteroidota</taxon>
        <taxon>Sphingobacteriia</taxon>
        <taxon>Sphingobacteriales</taxon>
        <taxon>Sphingobacteriaceae</taxon>
        <taxon>Pedobacter</taxon>
    </lineage>
</organism>
<dbReference type="PANTHER" id="PTHR30383">
    <property type="entry name" value="THIOESTERASE 1/PROTEASE 1/LYSOPHOSPHOLIPASE L1"/>
    <property type="match status" value="1"/>
</dbReference>
<accession>A0A4U1CQ72</accession>
<keyword evidence="4" id="KW-1185">Reference proteome</keyword>
<gene>
    <name evidence="3" type="ORF">FA047_06210</name>
</gene>
<evidence type="ECO:0000259" key="2">
    <source>
        <dbReference type="Pfam" id="PF13472"/>
    </source>
</evidence>
<evidence type="ECO:0000313" key="4">
    <source>
        <dbReference type="Proteomes" id="UP000307244"/>
    </source>
</evidence>
<feature type="chain" id="PRO_5020203165" evidence="1">
    <location>
        <begin position="19"/>
        <end position="220"/>
    </location>
</feature>
<dbReference type="InterPro" id="IPR036514">
    <property type="entry name" value="SGNH_hydro_sf"/>
</dbReference>
<name>A0A4U1CQ72_9SPHI</name>
<dbReference type="SUPFAM" id="SSF52266">
    <property type="entry name" value="SGNH hydrolase"/>
    <property type="match status" value="1"/>
</dbReference>
<dbReference type="InterPro" id="IPR051532">
    <property type="entry name" value="Ester_Hydrolysis_Enzymes"/>
</dbReference>
<dbReference type="EMBL" id="SWBQ01000001">
    <property type="protein sequence ID" value="TKC09673.1"/>
    <property type="molecule type" value="Genomic_DNA"/>
</dbReference>
<dbReference type="RefSeq" id="WP_136835081.1">
    <property type="nucleotide sequence ID" value="NZ_SWBQ01000001.1"/>
</dbReference>
<dbReference type="Proteomes" id="UP000307244">
    <property type="component" value="Unassembled WGS sequence"/>
</dbReference>
<protein>
    <submittedName>
        <fullName evidence="3">Lysophospholipase</fullName>
    </submittedName>
</protein>
<dbReference type="InterPro" id="IPR013830">
    <property type="entry name" value="SGNH_hydro"/>
</dbReference>
<dbReference type="AlphaFoldDB" id="A0A4U1CQ72"/>
<comment type="caution">
    <text evidence="3">The sequence shown here is derived from an EMBL/GenBank/DDBJ whole genome shotgun (WGS) entry which is preliminary data.</text>
</comment>
<dbReference type="Gene3D" id="3.40.50.1110">
    <property type="entry name" value="SGNH hydrolase"/>
    <property type="match status" value="1"/>
</dbReference>
<dbReference type="OrthoDB" id="9790057at2"/>
<dbReference type="PANTHER" id="PTHR30383:SF5">
    <property type="entry name" value="SGNH HYDROLASE-TYPE ESTERASE DOMAIN-CONTAINING PROTEIN"/>
    <property type="match status" value="1"/>
</dbReference>
<keyword evidence="1" id="KW-0732">Signal</keyword>
<evidence type="ECO:0000256" key="1">
    <source>
        <dbReference type="SAM" id="SignalP"/>
    </source>
</evidence>
<evidence type="ECO:0000313" key="3">
    <source>
        <dbReference type="EMBL" id="TKC09673.1"/>
    </source>
</evidence>
<reference evidence="3 4" key="1">
    <citation type="submission" date="2019-04" db="EMBL/GenBank/DDBJ databases">
        <title>Pedobacter sp. RP-3-15 sp. nov., isolated from Arctic soil.</title>
        <authorList>
            <person name="Dahal R.H."/>
            <person name="Kim D.-U."/>
        </authorList>
    </citation>
    <scope>NUCLEOTIDE SEQUENCE [LARGE SCALE GENOMIC DNA]</scope>
    <source>
        <strain evidence="3 4">RP-3-15</strain>
    </source>
</reference>
<dbReference type="Pfam" id="PF13472">
    <property type="entry name" value="Lipase_GDSL_2"/>
    <property type="match status" value="1"/>
</dbReference>
<dbReference type="GO" id="GO:0004622">
    <property type="term" value="F:phosphatidylcholine lysophospholipase activity"/>
    <property type="evidence" value="ECO:0007669"/>
    <property type="project" value="TreeGrafter"/>
</dbReference>
<feature type="domain" description="SGNH hydrolase-type esterase" evidence="2">
    <location>
        <begin position="58"/>
        <end position="207"/>
    </location>
</feature>
<proteinExistence type="predicted"/>
<sequence length="220" mass="25144">MKKLLIAMLLGLSIHALAQQPNFRNDYYNKKRALQESIPKVNKAIVMLGNSLTEQGLWSEYFPGKDVLNRGIGGDIIAGIIDRLPDILKNKPSKIFITAGINDILFYDITKEQFEQGYTKIFEIIKQRQPKCKIYLGSLLPVNETIKSDNKFLVDKNNKINAFNDLIRAFAVEHHVRYIDIHSHMLEGKALIKGLSVDGIHLNEKGYLVWTSVLKPYIYE</sequence>